<reference evidence="1" key="1">
    <citation type="journal article" date="2011" name="Plant Physiol.">
        <title>Comprehensive sequence analysis of 24,783 barley full-length cDNAs derived from 12 clone libraries.</title>
        <authorList>
            <person name="Matsumoto T."/>
            <person name="Tanaka T."/>
            <person name="Sakai H."/>
            <person name="Amano N."/>
            <person name="Kanamori H."/>
            <person name="Kurita K."/>
            <person name="Kikuta A."/>
            <person name="Kamiya K."/>
            <person name="Yamamoto M."/>
            <person name="Ikawa H."/>
            <person name="Fujii N."/>
            <person name="Hori K."/>
            <person name="Itoh T."/>
            <person name="Sato K."/>
        </authorList>
    </citation>
    <scope>NUCLEOTIDE SEQUENCE</scope>
    <source>
        <tissue evidence="1">Leaf</tissue>
    </source>
</reference>
<accession>F2D4B5</accession>
<sequence>MHIFRLYIVACFFRDYVQVLGYCYCLLMQVCPNLLFYC</sequence>
<dbReference type="AlphaFoldDB" id="F2D4B5"/>
<name>F2D4B5_HORVV</name>
<proteinExistence type="evidence at transcript level"/>
<organism evidence="1">
    <name type="scientific">Hordeum vulgare subsp. vulgare</name>
    <name type="common">Domesticated barley</name>
    <dbReference type="NCBI Taxonomy" id="112509"/>
    <lineage>
        <taxon>Eukaryota</taxon>
        <taxon>Viridiplantae</taxon>
        <taxon>Streptophyta</taxon>
        <taxon>Embryophyta</taxon>
        <taxon>Tracheophyta</taxon>
        <taxon>Spermatophyta</taxon>
        <taxon>Magnoliopsida</taxon>
        <taxon>Liliopsida</taxon>
        <taxon>Poales</taxon>
        <taxon>Poaceae</taxon>
        <taxon>BOP clade</taxon>
        <taxon>Pooideae</taxon>
        <taxon>Triticodae</taxon>
        <taxon>Triticeae</taxon>
        <taxon>Hordeinae</taxon>
        <taxon>Hordeum</taxon>
    </lineage>
</organism>
<protein>
    <submittedName>
        <fullName evidence="1">Predicted protein</fullName>
    </submittedName>
</protein>
<evidence type="ECO:0000313" key="1">
    <source>
        <dbReference type="EMBL" id="BAJ89936.1"/>
    </source>
</evidence>
<dbReference type="EMBL" id="AK358724">
    <property type="protein sequence ID" value="BAJ89936.1"/>
    <property type="molecule type" value="mRNA"/>
</dbReference>